<evidence type="ECO:0000313" key="2">
    <source>
        <dbReference type="Proteomes" id="UP000220828"/>
    </source>
</evidence>
<name>A0A2H3KDB0_9FLAO</name>
<evidence type="ECO:0000313" key="1">
    <source>
        <dbReference type="EMBL" id="PDS25586.1"/>
    </source>
</evidence>
<evidence type="ECO:0008006" key="3">
    <source>
        <dbReference type="Google" id="ProtNLM"/>
    </source>
</evidence>
<dbReference type="Gene3D" id="2.60.120.560">
    <property type="entry name" value="Exo-inulinase, domain 1"/>
    <property type="match status" value="1"/>
</dbReference>
<reference evidence="1 2" key="1">
    <citation type="submission" date="2017-09" db="EMBL/GenBank/DDBJ databases">
        <title>Whole genomes of Flavobacteriaceae.</title>
        <authorList>
            <person name="Stine C."/>
            <person name="Li C."/>
            <person name="Tadesse D."/>
        </authorList>
    </citation>
    <scope>NUCLEOTIDE SEQUENCE [LARGE SCALE GENOMIC DNA]</scope>
    <source>
        <strain evidence="1 2">ATCC 35036</strain>
    </source>
</reference>
<sequence length="204" mass="23180">MGFIPLISENLVPYQVLCVATQIQSQPIIQVIKDPLVKEIDEPTFVKIKGKNLKDGTIEVKVLSKLLPTAPDFARGFIGIAFRINEDNSKFESIYIRPSNSRSEQQIRRNHSIQYFSYPDFKYDRLRKESPEMYESYADIGLNEWIKLKIVIKDATAKLYINEQVAPSFIVSDLKNGNATIGGIGLWVEVGTEGYFKDLKITAD</sequence>
<proteinExistence type="predicted"/>
<dbReference type="AlphaFoldDB" id="A0A2H3KDB0"/>
<protein>
    <recommendedName>
        <fullName evidence="3">3-keto-disaccharide hydrolase domain-containing protein</fullName>
    </recommendedName>
</protein>
<dbReference type="EMBL" id="PCMW01000027">
    <property type="protein sequence ID" value="PDS25586.1"/>
    <property type="molecule type" value="Genomic_DNA"/>
</dbReference>
<dbReference type="OrthoDB" id="118532at2"/>
<dbReference type="Proteomes" id="UP000220828">
    <property type="component" value="Unassembled WGS sequence"/>
</dbReference>
<organism evidence="1 2">
    <name type="scientific">Flavobacterium branchiophilum</name>
    <dbReference type="NCBI Taxonomy" id="55197"/>
    <lineage>
        <taxon>Bacteria</taxon>
        <taxon>Pseudomonadati</taxon>
        <taxon>Bacteroidota</taxon>
        <taxon>Flavobacteriia</taxon>
        <taxon>Flavobacteriales</taxon>
        <taxon>Flavobacteriaceae</taxon>
        <taxon>Flavobacterium</taxon>
    </lineage>
</organism>
<accession>A0A2H3KDB0</accession>
<gene>
    <name evidence="1" type="ORF">B0A77_04520</name>
</gene>
<comment type="caution">
    <text evidence="1">The sequence shown here is derived from an EMBL/GenBank/DDBJ whole genome shotgun (WGS) entry which is preliminary data.</text>
</comment>